<organism evidence="2 3">
    <name type="scientific">Yersinia aldovae</name>
    <dbReference type="NCBI Taxonomy" id="29483"/>
    <lineage>
        <taxon>Bacteria</taxon>
        <taxon>Pseudomonadati</taxon>
        <taxon>Pseudomonadota</taxon>
        <taxon>Gammaproteobacteria</taxon>
        <taxon>Enterobacterales</taxon>
        <taxon>Yersiniaceae</taxon>
        <taxon>Yersinia</taxon>
    </lineage>
</organism>
<dbReference type="eggNOG" id="ENOG5032STG">
    <property type="taxonomic scope" value="Bacteria"/>
</dbReference>
<dbReference type="STRING" id="1453495.AT01_429"/>
<accession>A0A0T9T4L2</accession>
<evidence type="ECO:0000313" key="3">
    <source>
        <dbReference type="Proteomes" id="UP000041595"/>
    </source>
</evidence>
<dbReference type="AlphaFoldDB" id="A0A0T9T4L2"/>
<name>A0A0T9T4L2_YERAL</name>
<dbReference type="InterPro" id="IPR010595">
    <property type="entry name" value="DUF1161"/>
</dbReference>
<sequence>MKKTLIISTLLLSLAPLAAVASCESVKAEIAQKIISNGVPESGFKLDIVPNY</sequence>
<keyword evidence="2" id="KW-0449">Lipoprotein</keyword>
<evidence type="ECO:0000313" key="2">
    <source>
        <dbReference type="EMBL" id="CNK61470.1"/>
    </source>
</evidence>
<reference evidence="2 3" key="1">
    <citation type="submission" date="2015-03" db="EMBL/GenBank/DDBJ databases">
        <authorList>
            <person name="Murphy D."/>
        </authorList>
    </citation>
    <scope>NUCLEOTIDE SEQUENCE [LARGE SCALE GENOMIC DNA]</scope>
    <source>
        <strain evidence="2 3">IP06005</strain>
    </source>
</reference>
<gene>
    <name evidence="2" type="primary">ynfD</name>
    <name evidence="2" type="ORF">ERS137965_00566</name>
</gene>
<dbReference type="Pfam" id="PF06649">
    <property type="entry name" value="DUF1161"/>
    <property type="match status" value="1"/>
</dbReference>
<dbReference type="Proteomes" id="UP000041595">
    <property type="component" value="Unassembled WGS sequence"/>
</dbReference>
<dbReference type="PROSITE" id="PS51257">
    <property type="entry name" value="PROKAR_LIPOPROTEIN"/>
    <property type="match status" value="1"/>
</dbReference>
<keyword evidence="1" id="KW-0732">Signal</keyword>
<evidence type="ECO:0000256" key="1">
    <source>
        <dbReference type="SAM" id="SignalP"/>
    </source>
</evidence>
<dbReference type="EMBL" id="CQEJ01000003">
    <property type="protein sequence ID" value="CNK61470.1"/>
    <property type="molecule type" value="Genomic_DNA"/>
</dbReference>
<proteinExistence type="predicted"/>
<feature type="signal peptide" evidence="1">
    <location>
        <begin position="1"/>
        <end position="21"/>
    </location>
</feature>
<feature type="chain" id="PRO_5006697382" evidence="1">
    <location>
        <begin position="22"/>
        <end position="52"/>
    </location>
</feature>
<protein>
    <submittedName>
        <fullName evidence="2">Lipoprotein</fullName>
    </submittedName>
</protein>